<sequence length="111" mass="11926">MSKSSALSTHVLDTARGRPAAGVAVELWRMEPAPALVTRATTNADGRTDAPLLDAASFQPGRYELRFAVGAYFGEGFLDQVVLNVGLRAGEGHYHVPLLCSPWSYSTYRGS</sequence>
<reference evidence="9 10" key="1">
    <citation type="submission" date="2020-09" db="EMBL/GenBank/DDBJ databases">
        <title>Roseomonas.</title>
        <authorList>
            <person name="Zhu W."/>
        </authorList>
    </citation>
    <scope>NUCLEOTIDE SEQUENCE [LARGE SCALE GENOMIC DNA]</scope>
    <source>
        <strain evidence="9 10">573</strain>
    </source>
</reference>
<keyword evidence="5 7" id="KW-0659">Purine metabolism</keyword>
<comment type="caution">
    <text evidence="9">The sequence shown here is derived from an EMBL/GenBank/DDBJ whole genome shotgun (WGS) entry which is preliminary data.</text>
</comment>
<comment type="catalytic activity">
    <reaction evidence="1 7">
        <text>5-hydroxyisourate + H2O = 5-hydroxy-2-oxo-4-ureido-2,5-dihydro-1H-imidazole-5-carboxylate + H(+)</text>
        <dbReference type="Rhea" id="RHEA:23736"/>
        <dbReference type="ChEBI" id="CHEBI:15377"/>
        <dbReference type="ChEBI" id="CHEBI:15378"/>
        <dbReference type="ChEBI" id="CHEBI:18072"/>
        <dbReference type="ChEBI" id="CHEBI:58639"/>
        <dbReference type="EC" id="3.5.2.17"/>
    </reaction>
</comment>
<dbReference type="Proteomes" id="UP001518989">
    <property type="component" value="Unassembled WGS sequence"/>
</dbReference>
<proteinExistence type="inferred from homology"/>
<comment type="subunit">
    <text evidence="4 7">Homotetramer.</text>
</comment>
<evidence type="ECO:0000256" key="1">
    <source>
        <dbReference type="ARBA" id="ARBA00001043"/>
    </source>
</evidence>
<dbReference type="EMBL" id="JACTNG010000003">
    <property type="protein sequence ID" value="MBO1079029.1"/>
    <property type="molecule type" value="Genomic_DNA"/>
</dbReference>
<dbReference type="InterPro" id="IPR023418">
    <property type="entry name" value="Thyroxine_BS"/>
</dbReference>
<evidence type="ECO:0000256" key="5">
    <source>
        <dbReference type="ARBA" id="ARBA00022631"/>
    </source>
</evidence>
<dbReference type="NCBIfam" id="TIGR02962">
    <property type="entry name" value="hdxy_isourate"/>
    <property type="match status" value="1"/>
</dbReference>
<comment type="similarity">
    <text evidence="3 7">Belongs to the transthyretin family. 5-hydroxyisourate hydrolase subfamily.</text>
</comment>
<evidence type="ECO:0000256" key="2">
    <source>
        <dbReference type="ARBA" id="ARBA00002704"/>
    </source>
</evidence>
<evidence type="ECO:0000313" key="10">
    <source>
        <dbReference type="Proteomes" id="UP001518989"/>
    </source>
</evidence>
<feature type="domain" description="Transthyretin/hydroxyisourate hydrolase" evidence="8">
    <location>
        <begin position="7"/>
        <end position="110"/>
    </location>
</feature>
<protein>
    <recommendedName>
        <fullName evidence="7">5-hydroxyisourate hydrolase</fullName>
        <shortName evidence="7">HIU hydrolase</shortName>
        <shortName evidence="7">HIUHase</shortName>
        <ecNumber evidence="7">3.5.2.17</ecNumber>
    </recommendedName>
</protein>
<dbReference type="PANTHER" id="PTHR10395">
    <property type="entry name" value="URICASE AND TRANSTHYRETIN-RELATED"/>
    <property type="match status" value="1"/>
</dbReference>
<evidence type="ECO:0000256" key="3">
    <source>
        <dbReference type="ARBA" id="ARBA00009850"/>
    </source>
</evidence>
<dbReference type="Pfam" id="PF00576">
    <property type="entry name" value="Transthyretin"/>
    <property type="match status" value="1"/>
</dbReference>
<dbReference type="PANTHER" id="PTHR10395:SF7">
    <property type="entry name" value="5-HYDROXYISOURATE HYDROLASE"/>
    <property type="match status" value="1"/>
</dbReference>
<dbReference type="SUPFAM" id="SSF49472">
    <property type="entry name" value="Transthyretin (synonym: prealbumin)"/>
    <property type="match status" value="1"/>
</dbReference>
<evidence type="ECO:0000256" key="6">
    <source>
        <dbReference type="ARBA" id="ARBA00022801"/>
    </source>
</evidence>
<gene>
    <name evidence="9" type="primary">uraH</name>
    <name evidence="9" type="ORF">IAI61_08300</name>
</gene>
<dbReference type="InterPro" id="IPR023416">
    <property type="entry name" value="Transthyretin/HIU_hydrolase_d"/>
</dbReference>
<dbReference type="CDD" id="cd05822">
    <property type="entry name" value="TLP_HIUase"/>
    <property type="match status" value="1"/>
</dbReference>
<dbReference type="InterPro" id="IPR036817">
    <property type="entry name" value="Transthyretin/HIU_hydrolase_sf"/>
</dbReference>
<keyword evidence="6 7" id="KW-0378">Hydrolase</keyword>
<accession>A0ABS3KNI5</accession>
<dbReference type="Gene3D" id="2.60.40.180">
    <property type="entry name" value="Transthyretin/hydroxyisourate hydrolase domain"/>
    <property type="match status" value="1"/>
</dbReference>
<dbReference type="PROSITE" id="PS00768">
    <property type="entry name" value="TRANSTHYRETIN_1"/>
    <property type="match status" value="1"/>
</dbReference>
<evidence type="ECO:0000313" key="9">
    <source>
        <dbReference type="EMBL" id="MBO1079029.1"/>
    </source>
</evidence>
<dbReference type="InterPro" id="IPR014306">
    <property type="entry name" value="Hydroxyisourate_hydrolase"/>
</dbReference>
<dbReference type="GO" id="GO:0033971">
    <property type="term" value="F:hydroxyisourate hydrolase activity"/>
    <property type="evidence" value="ECO:0007669"/>
    <property type="project" value="UniProtKB-EC"/>
</dbReference>
<dbReference type="EC" id="3.5.2.17" evidence="7"/>
<evidence type="ECO:0000259" key="8">
    <source>
        <dbReference type="Pfam" id="PF00576"/>
    </source>
</evidence>
<name>A0ABS3KNI5_9PROT</name>
<organism evidence="9 10">
    <name type="scientific">Roseomonas haemaphysalidis</name>
    <dbReference type="NCBI Taxonomy" id="2768162"/>
    <lineage>
        <taxon>Bacteria</taxon>
        <taxon>Pseudomonadati</taxon>
        <taxon>Pseudomonadota</taxon>
        <taxon>Alphaproteobacteria</taxon>
        <taxon>Acetobacterales</taxon>
        <taxon>Roseomonadaceae</taxon>
        <taxon>Roseomonas</taxon>
    </lineage>
</organism>
<evidence type="ECO:0000256" key="4">
    <source>
        <dbReference type="ARBA" id="ARBA00011881"/>
    </source>
</evidence>
<evidence type="ECO:0000256" key="7">
    <source>
        <dbReference type="RuleBase" id="RU361270"/>
    </source>
</evidence>
<keyword evidence="10" id="KW-1185">Reference proteome</keyword>
<comment type="function">
    <text evidence="2">Catalyzes the hydrolysis of 5-hydroxyisourate (HIU) to 2-oxo-4-hydroxy-4-carboxy-5-ureidoimidazoline (OHCU).</text>
</comment>
<dbReference type="RefSeq" id="WP_207416452.1">
    <property type="nucleotide sequence ID" value="NZ_CP061177.1"/>
</dbReference>